<organism evidence="3 4">
    <name type="scientific">Pontibacter mangrovi</name>
    <dbReference type="NCBI Taxonomy" id="2589816"/>
    <lineage>
        <taxon>Bacteria</taxon>
        <taxon>Pseudomonadati</taxon>
        <taxon>Bacteroidota</taxon>
        <taxon>Cytophagia</taxon>
        <taxon>Cytophagales</taxon>
        <taxon>Hymenobacteraceae</taxon>
        <taxon>Pontibacter</taxon>
    </lineage>
</organism>
<protein>
    <submittedName>
        <fullName evidence="3">T9SS type A sorting domain-containing protein</fullName>
    </submittedName>
</protein>
<dbReference type="AlphaFoldDB" id="A0A501W8K3"/>
<dbReference type="InterPro" id="IPR013783">
    <property type="entry name" value="Ig-like_fold"/>
</dbReference>
<dbReference type="InterPro" id="IPR026444">
    <property type="entry name" value="Secre_tail"/>
</dbReference>
<keyword evidence="1" id="KW-0732">Signal</keyword>
<gene>
    <name evidence="3" type="ORF">FJM65_06650</name>
</gene>
<dbReference type="EMBL" id="VFRQ01000003">
    <property type="protein sequence ID" value="TPE44700.1"/>
    <property type="molecule type" value="Genomic_DNA"/>
</dbReference>
<dbReference type="Proteomes" id="UP000316727">
    <property type="component" value="Unassembled WGS sequence"/>
</dbReference>
<reference evidence="3 4" key="1">
    <citation type="submission" date="2019-06" db="EMBL/GenBank/DDBJ databases">
        <title>A novel bacterium of genus Pontibacter, isolated from marine sediment.</title>
        <authorList>
            <person name="Huang H."/>
            <person name="Mo K."/>
            <person name="Hu Y."/>
        </authorList>
    </citation>
    <scope>NUCLEOTIDE SEQUENCE [LARGE SCALE GENOMIC DNA]</scope>
    <source>
        <strain evidence="3 4">HB172049</strain>
    </source>
</reference>
<dbReference type="RefSeq" id="WP_140620735.1">
    <property type="nucleotide sequence ID" value="NZ_VFRQ01000003.1"/>
</dbReference>
<keyword evidence="4" id="KW-1185">Reference proteome</keyword>
<evidence type="ECO:0000313" key="4">
    <source>
        <dbReference type="Proteomes" id="UP000316727"/>
    </source>
</evidence>
<dbReference type="Gene3D" id="2.60.40.10">
    <property type="entry name" value="Immunoglobulins"/>
    <property type="match status" value="1"/>
</dbReference>
<proteinExistence type="predicted"/>
<evidence type="ECO:0000313" key="3">
    <source>
        <dbReference type="EMBL" id="TPE44700.1"/>
    </source>
</evidence>
<feature type="signal peptide" evidence="1">
    <location>
        <begin position="1"/>
        <end position="21"/>
    </location>
</feature>
<feature type="domain" description="Secretion system C-terminal sorting" evidence="2">
    <location>
        <begin position="431"/>
        <end position="507"/>
    </location>
</feature>
<dbReference type="NCBIfam" id="TIGR04183">
    <property type="entry name" value="Por_Secre_tail"/>
    <property type="match status" value="1"/>
</dbReference>
<name>A0A501W8K3_9BACT</name>
<evidence type="ECO:0000259" key="2">
    <source>
        <dbReference type="Pfam" id="PF18962"/>
    </source>
</evidence>
<sequence>MNRNILYLALLFLISSGFAQAQRPTPSGGCTQAPTECYEFSYFGATEIEAGLMQLSFGLQVNCDKLAYIAFELPDGSEAAGPADVYHQNARTYVVRNGITSEQGPNEVETPFNAIQFNAKQNYSLTGGAVDTFTFNLTQADFEALGTMRVRATLRSGVVSARDQVTQSRQVVFDLSACSPSSPGACVIERDQASFAFAGATDNGDGTTTVLLQVENKSASDVNRISIETVETADALAVEGMTNGNVYHTTNFGYKVSIDQDANLITFDAQNNKGYSNGAADVFAVVVPRDLYELEPYFTITMTAGNVTESVGLNTISCEDIPITPLPVELASFEGKATQSGIELEWSTASEENNDRFEVERSQDGRHFSKIAEAKGAGNSITPLYYSYTDRTAADRLYYYRLKQVDFDGASEFSKVVAVRSIGLADATMEVYPNPVPDNYLKIAMQNEADAQLKIMDRNGRTVYTQRIGAGRQELQLSVSELNVPKGLYYVHLQGTNVSRQVQKLIIQ</sequence>
<accession>A0A501W8K3</accession>
<evidence type="ECO:0000256" key="1">
    <source>
        <dbReference type="SAM" id="SignalP"/>
    </source>
</evidence>
<comment type="caution">
    <text evidence="3">The sequence shown here is derived from an EMBL/GenBank/DDBJ whole genome shotgun (WGS) entry which is preliminary data.</text>
</comment>
<dbReference type="Pfam" id="PF18962">
    <property type="entry name" value="Por_Secre_tail"/>
    <property type="match status" value="1"/>
</dbReference>
<dbReference type="OrthoDB" id="876123at2"/>
<feature type="chain" id="PRO_5021265478" evidence="1">
    <location>
        <begin position="22"/>
        <end position="508"/>
    </location>
</feature>